<protein>
    <submittedName>
        <fullName evidence="1">Uncharacterized protein</fullName>
    </submittedName>
</protein>
<gene>
    <name evidence="1" type="ORF">ABVQ20_20050</name>
</gene>
<reference evidence="1 2" key="1">
    <citation type="submission" date="2024-06" db="EMBL/GenBank/DDBJ databases">
        <authorList>
            <person name="Kim D.-U."/>
        </authorList>
    </citation>
    <scope>NUCLEOTIDE SEQUENCE [LARGE SCALE GENOMIC DNA]</scope>
    <source>
        <strain evidence="1 2">KACC15460</strain>
    </source>
</reference>
<dbReference type="Proteomes" id="UP001548832">
    <property type="component" value="Unassembled WGS sequence"/>
</dbReference>
<sequence>MLIKDNHIAIAGDIRTAIARARAGVDVGFTPRGSGWGRYV</sequence>
<dbReference type="EMBL" id="JBEWSZ010000001">
    <property type="protein sequence ID" value="MET2829271.1"/>
    <property type="molecule type" value="Genomic_DNA"/>
</dbReference>
<name>A0ABV2DGU8_9HYPH</name>
<proteinExistence type="predicted"/>
<comment type="caution">
    <text evidence="1">The sequence shown here is derived from an EMBL/GenBank/DDBJ whole genome shotgun (WGS) entry which is preliminary data.</text>
</comment>
<evidence type="ECO:0000313" key="1">
    <source>
        <dbReference type="EMBL" id="MET2829271.1"/>
    </source>
</evidence>
<accession>A0ABV2DGU8</accession>
<organism evidence="1 2">
    <name type="scientific">Mesorhizobium shangrilense</name>
    <dbReference type="NCBI Taxonomy" id="460060"/>
    <lineage>
        <taxon>Bacteria</taxon>
        <taxon>Pseudomonadati</taxon>
        <taxon>Pseudomonadota</taxon>
        <taxon>Alphaproteobacteria</taxon>
        <taxon>Hyphomicrobiales</taxon>
        <taxon>Phyllobacteriaceae</taxon>
        <taxon>Mesorhizobium</taxon>
    </lineage>
</organism>
<keyword evidence="2" id="KW-1185">Reference proteome</keyword>
<evidence type="ECO:0000313" key="2">
    <source>
        <dbReference type="Proteomes" id="UP001548832"/>
    </source>
</evidence>